<evidence type="ECO:0000313" key="3">
    <source>
        <dbReference type="Proteomes" id="UP001610446"/>
    </source>
</evidence>
<gene>
    <name evidence="2" type="ORF">BJY01DRAFT_219325</name>
</gene>
<evidence type="ECO:0000313" key="2">
    <source>
        <dbReference type="EMBL" id="KAL2839259.1"/>
    </source>
</evidence>
<dbReference type="EMBL" id="JBFXLU010000135">
    <property type="protein sequence ID" value="KAL2839259.1"/>
    <property type="molecule type" value="Genomic_DNA"/>
</dbReference>
<accession>A0ABR4JGU5</accession>
<feature type="region of interest" description="Disordered" evidence="1">
    <location>
        <begin position="74"/>
        <end position="102"/>
    </location>
</feature>
<name>A0ABR4JGU5_9EURO</name>
<sequence>MYSHSRLAYRSQTCFPTQQTSCQSPGNQHEPSKTRGRIGLLSRRAYCSSCLSESHAPITDDDDDGDADRLERLRDGLQHGKSGDSIRTDRIRSPEVPRPHRSASLAVQRMGGVTADRRCGKARILLKSTLRGMINWGLMSRRAVRMYWSIA</sequence>
<protein>
    <submittedName>
        <fullName evidence="2">Uncharacterized protein</fullName>
    </submittedName>
</protein>
<feature type="compositionally biased region" description="Polar residues" evidence="1">
    <location>
        <begin position="15"/>
        <end position="29"/>
    </location>
</feature>
<keyword evidence="3" id="KW-1185">Reference proteome</keyword>
<feature type="region of interest" description="Disordered" evidence="1">
    <location>
        <begin position="15"/>
        <end position="34"/>
    </location>
</feature>
<reference evidence="2 3" key="1">
    <citation type="submission" date="2024-07" db="EMBL/GenBank/DDBJ databases">
        <title>Section-level genome sequencing and comparative genomics of Aspergillus sections Usti and Cavernicolus.</title>
        <authorList>
            <consortium name="Lawrence Berkeley National Laboratory"/>
            <person name="Nybo J.L."/>
            <person name="Vesth T.C."/>
            <person name="Theobald S."/>
            <person name="Frisvad J.C."/>
            <person name="Larsen T.O."/>
            <person name="Kjaerboelling I."/>
            <person name="Rothschild-Mancinelli K."/>
            <person name="Lyhne E.K."/>
            <person name="Kogle M.E."/>
            <person name="Barry K."/>
            <person name="Clum A."/>
            <person name="Na H."/>
            <person name="Ledsgaard L."/>
            <person name="Lin J."/>
            <person name="Lipzen A."/>
            <person name="Kuo A."/>
            <person name="Riley R."/>
            <person name="Mondo S."/>
            <person name="Labutti K."/>
            <person name="Haridas S."/>
            <person name="Pangalinan J."/>
            <person name="Salamov A.A."/>
            <person name="Simmons B.A."/>
            <person name="Magnuson J.K."/>
            <person name="Chen J."/>
            <person name="Drula E."/>
            <person name="Henrissat B."/>
            <person name="Wiebenga A."/>
            <person name="Lubbers R.J."/>
            <person name="Gomes A.C."/>
            <person name="Makela M.R."/>
            <person name="Stajich J."/>
            <person name="Grigoriev I.V."/>
            <person name="Mortensen U.H."/>
            <person name="De Vries R.P."/>
            <person name="Baker S.E."/>
            <person name="Andersen M.R."/>
        </authorList>
    </citation>
    <scope>NUCLEOTIDE SEQUENCE [LARGE SCALE GENOMIC DNA]</scope>
    <source>
        <strain evidence="2 3">CBS 123904</strain>
    </source>
</reference>
<organism evidence="2 3">
    <name type="scientific">Aspergillus pseudoustus</name>
    <dbReference type="NCBI Taxonomy" id="1810923"/>
    <lineage>
        <taxon>Eukaryota</taxon>
        <taxon>Fungi</taxon>
        <taxon>Dikarya</taxon>
        <taxon>Ascomycota</taxon>
        <taxon>Pezizomycotina</taxon>
        <taxon>Eurotiomycetes</taxon>
        <taxon>Eurotiomycetidae</taxon>
        <taxon>Eurotiales</taxon>
        <taxon>Aspergillaceae</taxon>
        <taxon>Aspergillus</taxon>
        <taxon>Aspergillus subgen. Nidulantes</taxon>
    </lineage>
</organism>
<comment type="caution">
    <text evidence="2">The sequence shown here is derived from an EMBL/GenBank/DDBJ whole genome shotgun (WGS) entry which is preliminary data.</text>
</comment>
<feature type="compositionally biased region" description="Basic and acidic residues" evidence="1">
    <location>
        <begin position="74"/>
        <end position="98"/>
    </location>
</feature>
<dbReference type="Proteomes" id="UP001610446">
    <property type="component" value="Unassembled WGS sequence"/>
</dbReference>
<evidence type="ECO:0000256" key="1">
    <source>
        <dbReference type="SAM" id="MobiDB-lite"/>
    </source>
</evidence>
<proteinExistence type="predicted"/>